<evidence type="ECO:0000256" key="3">
    <source>
        <dbReference type="ARBA" id="ARBA00023268"/>
    </source>
</evidence>
<keyword evidence="3" id="KW-0511">Multifunctional enzyme</keyword>
<dbReference type="GO" id="GO:0015074">
    <property type="term" value="P:DNA integration"/>
    <property type="evidence" value="ECO:0007669"/>
    <property type="project" value="InterPro"/>
</dbReference>
<evidence type="ECO:0000259" key="7">
    <source>
        <dbReference type="PROSITE" id="PS50994"/>
    </source>
</evidence>
<feature type="region of interest" description="Disordered" evidence="5">
    <location>
        <begin position="1"/>
        <end position="35"/>
    </location>
</feature>
<dbReference type="Gene3D" id="1.10.340.70">
    <property type="match status" value="1"/>
</dbReference>
<dbReference type="InterPro" id="IPR050951">
    <property type="entry name" value="Retrovirus_Pol_polyprotein"/>
</dbReference>
<evidence type="ECO:0000256" key="2">
    <source>
        <dbReference type="ARBA" id="ARBA00012180"/>
    </source>
</evidence>
<keyword evidence="9" id="KW-1185">Reference proteome</keyword>
<comment type="similarity">
    <text evidence="1">Belongs to the beta type-B retroviral polymerase family. HERV class-II K(HML-2) pol subfamily.</text>
</comment>
<dbReference type="GO" id="GO:0003676">
    <property type="term" value="F:nucleic acid binding"/>
    <property type="evidence" value="ECO:0007669"/>
    <property type="project" value="InterPro"/>
</dbReference>
<dbReference type="InterPro" id="IPR041577">
    <property type="entry name" value="RT_RNaseH_2"/>
</dbReference>
<dbReference type="Pfam" id="PF00665">
    <property type="entry name" value="rve"/>
    <property type="match status" value="1"/>
</dbReference>
<dbReference type="PROSITE" id="PS50994">
    <property type="entry name" value="INTEGRASE"/>
    <property type="match status" value="1"/>
</dbReference>
<dbReference type="EMBL" id="JAUCMX010000009">
    <property type="protein sequence ID" value="KAK3535929.1"/>
    <property type="molecule type" value="Genomic_DNA"/>
</dbReference>
<dbReference type="InterPro" id="IPR041588">
    <property type="entry name" value="Integrase_H2C2"/>
</dbReference>
<evidence type="ECO:0000256" key="4">
    <source>
        <dbReference type="ARBA" id="ARBA00039658"/>
    </source>
</evidence>
<dbReference type="InterPro" id="IPR000477">
    <property type="entry name" value="RT_dom"/>
</dbReference>
<evidence type="ECO:0000259" key="6">
    <source>
        <dbReference type="PROSITE" id="PS50878"/>
    </source>
</evidence>
<organism evidence="8 9">
    <name type="scientific">Hemibagrus guttatus</name>
    <dbReference type="NCBI Taxonomy" id="175788"/>
    <lineage>
        <taxon>Eukaryota</taxon>
        <taxon>Metazoa</taxon>
        <taxon>Chordata</taxon>
        <taxon>Craniata</taxon>
        <taxon>Vertebrata</taxon>
        <taxon>Euteleostomi</taxon>
        <taxon>Actinopterygii</taxon>
        <taxon>Neopterygii</taxon>
        <taxon>Teleostei</taxon>
        <taxon>Ostariophysi</taxon>
        <taxon>Siluriformes</taxon>
        <taxon>Bagridae</taxon>
        <taxon>Hemibagrus</taxon>
    </lineage>
</organism>
<reference evidence="8" key="1">
    <citation type="submission" date="2023-06" db="EMBL/GenBank/DDBJ databases">
        <title>Male Hemibagrus guttatus genome.</title>
        <authorList>
            <person name="Bian C."/>
        </authorList>
    </citation>
    <scope>NUCLEOTIDE SEQUENCE</scope>
    <source>
        <strain evidence="8">Male_cb2023</strain>
        <tissue evidence="8">Muscle</tissue>
    </source>
</reference>
<name>A0AAE0QXL3_9TELE</name>
<dbReference type="Pfam" id="PF00078">
    <property type="entry name" value="RVT_1"/>
    <property type="match status" value="1"/>
</dbReference>
<comment type="caution">
    <text evidence="8">The sequence shown here is derived from an EMBL/GenBank/DDBJ whole genome shotgun (WGS) entry which is preliminary data.</text>
</comment>
<evidence type="ECO:0000256" key="5">
    <source>
        <dbReference type="SAM" id="MobiDB-lite"/>
    </source>
</evidence>
<dbReference type="Gene3D" id="3.30.70.270">
    <property type="match status" value="2"/>
</dbReference>
<dbReference type="PROSITE" id="PS50878">
    <property type="entry name" value="RT_POL"/>
    <property type="match status" value="1"/>
</dbReference>
<dbReference type="InterPro" id="IPR012337">
    <property type="entry name" value="RNaseH-like_sf"/>
</dbReference>
<dbReference type="Gene3D" id="3.10.10.10">
    <property type="entry name" value="HIV Type 1 Reverse Transcriptase, subunit A, domain 1"/>
    <property type="match status" value="1"/>
</dbReference>
<dbReference type="SUPFAM" id="SSF56672">
    <property type="entry name" value="DNA/RNA polymerases"/>
    <property type="match status" value="1"/>
</dbReference>
<dbReference type="FunFam" id="1.10.340.70:FF:000001">
    <property type="entry name" value="Retrovirus-related Pol polyprotein from transposon gypsy-like Protein"/>
    <property type="match status" value="1"/>
</dbReference>
<dbReference type="PANTHER" id="PTHR37984:SF5">
    <property type="entry name" value="PROTEIN NYNRIN-LIKE"/>
    <property type="match status" value="1"/>
</dbReference>
<dbReference type="PANTHER" id="PTHR37984">
    <property type="entry name" value="PROTEIN CBG26694"/>
    <property type="match status" value="1"/>
</dbReference>
<dbReference type="Proteomes" id="UP001274896">
    <property type="component" value="Unassembled WGS sequence"/>
</dbReference>
<evidence type="ECO:0000256" key="1">
    <source>
        <dbReference type="ARBA" id="ARBA00010879"/>
    </source>
</evidence>
<dbReference type="EC" id="3.1.26.4" evidence="2"/>
<dbReference type="Pfam" id="PF17921">
    <property type="entry name" value="Integrase_H2C2"/>
    <property type="match status" value="1"/>
</dbReference>
<evidence type="ECO:0000313" key="8">
    <source>
        <dbReference type="EMBL" id="KAK3535929.1"/>
    </source>
</evidence>
<dbReference type="Gene3D" id="3.30.420.10">
    <property type="entry name" value="Ribonuclease H-like superfamily/Ribonuclease H"/>
    <property type="match status" value="1"/>
</dbReference>
<feature type="domain" description="Reverse transcriptase" evidence="6">
    <location>
        <begin position="74"/>
        <end position="252"/>
    </location>
</feature>
<dbReference type="FunFam" id="3.30.70.270:FF:000026">
    <property type="entry name" value="Transposon Ty3-G Gag-Pol polyprotein"/>
    <property type="match status" value="1"/>
</dbReference>
<dbReference type="CDD" id="cd09274">
    <property type="entry name" value="RNase_HI_RT_Ty3"/>
    <property type="match status" value="1"/>
</dbReference>
<dbReference type="AlphaFoldDB" id="A0AAE0QXL3"/>
<accession>A0AAE0QXL3</accession>
<dbReference type="FunFam" id="3.10.20.370:FF:000003">
    <property type="entry name" value="Transposon Tf2-6 polyprotein"/>
    <property type="match status" value="1"/>
</dbReference>
<dbReference type="CDD" id="cd01647">
    <property type="entry name" value="RT_LTR"/>
    <property type="match status" value="1"/>
</dbReference>
<feature type="domain" description="Integrase catalytic" evidence="7">
    <location>
        <begin position="592"/>
        <end position="751"/>
    </location>
</feature>
<evidence type="ECO:0000313" key="9">
    <source>
        <dbReference type="Proteomes" id="UP001274896"/>
    </source>
</evidence>
<sequence length="773" mass="87538">MIAKGDEGHNQRVQGGVQEENGEQSTDVQAKLPPHRPWDCAIDLLPGAKLPKGKVYPLSIPENKTMEEYIREALPQGFIRPSTSLVASSFFFVAKKDGGLQPCIDYCVLNSQTVKFAYPLPLVPAALEELRGAHIFSKLDLRSAYNLHIRRGDEWKMAFITPSGHYEYMVMLYGLSNAPSVFQSFMNEIFRDMLHRFVVVYIDDILIYSPNLSDHVDHVKQVLHRLRHYHLYLKLEKCEFHQSTTQFLGYVISPEGIQMDCAKVEAIKSWPQPGTVKDLQSFLGFVIFYRRFISGYSDLTAPLTSLLRKKPKNLSWTSSAIEAFRKLKATFCMAPTLVHADPTRPFAVEVDASALGVGAVLSQRRDETPVLHPCAYFSKKLSPAEQNYDIENCELLAIKLALEEWRHWLEGANHPFEVITDDTNLQYLREAKHPNPRQARWVLFFTRFNFCVTYRPGSKNTKADALSRIHSPDPMPEEPEPILPPDLFVCPITWSLDDDIGAATEEEPALPGGPEGKAYVPTSLCLSLLNSLHASPGSGHPGRQRTLSLLKEQYWWPNMAEDVTHFVRGCKVCAMVSISHRLPEGKLVPLPIPRHPRSHLGIYFATNLPVSNGFTTILVTVDHFSKACKLILLKGLPTALETAEALFSNIFRHFGIPEDIVSDRGPQFISRVWQEFFKRLGVSVSLSSGYHPQTNGQTEHKIQEIGCYFRAYCHDHQHDWSQYLPWAEYAQNSLCQESTKLTPFQCILGYATSLSVVSRTVRGIHRRPLVLRE</sequence>
<proteinExistence type="inferred from homology"/>
<dbReference type="GO" id="GO:0004523">
    <property type="term" value="F:RNA-DNA hybrid ribonuclease activity"/>
    <property type="evidence" value="ECO:0007669"/>
    <property type="project" value="UniProtKB-EC"/>
</dbReference>
<gene>
    <name evidence="8" type="ORF">QTP70_021228</name>
</gene>
<dbReference type="SUPFAM" id="SSF53098">
    <property type="entry name" value="Ribonuclease H-like"/>
    <property type="match status" value="1"/>
</dbReference>
<dbReference type="Pfam" id="PF17919">
    <property type="entry name" value="RT_RNaseH_2"/>
    <property type="match status" value="1"/>
</dbReference>
<dbReference type="InterPro" id="IPR001584">
    <property type="entry name" value="Integrase_cat-core"/>
</dbReference>
<dbReference type="InterPro" id="IPR043502">
    <property type="entry name" value="DNA/RNA_pol_sf"/>
</dbReference>
<dbReference type="InterPro" id="IPR043128">
    <property type="entry name" value="Rev_trsase/Diguanyl_cyclase"/>
</dbReference>
<feature type="compositionally biased region" description="Basic and acidic residues" evidence="5">
    <location>
        <begin position="1"/>
        <end position="10"/>
    </location>
</feature>
<dbReference type="InterPro" id="IPR036397">
    <property type="entry name" value="RNaseH_sf"/>
</dbReference>
<protein>
    <recommendedName>
        <fullName evidence="4">Gypsy retrotransposon integrase-like protein 1</fullName>
        <ecNumber evidence="2">3.1.26.4</ecNumber>
    </recommendedName>
</protein>